<organism evidence="2 3">
    <name type="scientific">Corchorus olitorius</name>
    <dbReference type="NCBI Taxonomy" id="93759"/>
    <lineage>
        <taxon>Eukaryota</taxon>
        <taxon>Viridiplantae</taxon>
        <taxon>Streptophyta</taxon>
        <taxon>Embryophyta</taxon>
        <taxon>Tracheophyta</taxon>
        <taxon>Spermatophyta</taxon>
        <taxon>Magnoliopsida</taxon>
        <taxon>eudicotyledons</taxon>
        <taxon>Gunneridae</taxon>
        <taxon>Pentapetalae</taxon>
        <taxon>rosids</taxon>
        <taxon>malvids</taxon>
        <taxon>Malvales</taxon>
        <taxon>Malvaceae</taxon>
        <taxon>Grewioideae</taxon>
        <taxon>Apeibeae</taxon>
        <taxon>Corchorus</taxon>
    </lineage>
</organism>
<dbReference type="CDD" id="cd06222">
    <property type="entry name" value="RNase_H_like"/>
    <property type="match status" value="1"/>
</dbReference>
<reference evidence="3" key="1">
    <citation type="submission" date="2013-09" db="EMBL/GenBank/DDBJ databases">
        <title>Corchorus olitorius genome sequencing.</title>
        <authorList>
            <person name="Alam M."/>
            <person name="Haque M.S."/>
            <person name="Islam M.S."/>
            <person name="Emdad E.M."/>
            <person name="Islam M.M."/>
            <person name="Ahmed B."/>
            <person name="Halim A."/>
            <person name="Hossen Q.M.M."/>
            <person name="Hossain M.Z."/>
            <person name="Ahmed R."/>
            <person name="Khan M.M."/>
            <person name="Islam R."/>
            <person name="Rashid M.M."/>
            <person name="Khan S.A."/>
            <person name="Rahman M.S."/>
            <person name="Alam M."/>
            <person name="Yahiya A.S."/>
            <person name="Khan M.S."/>
            <person name="Azam M.S."/>
            <person name="Haque T."/>
            <person name="Lashkar M.Z.H."/>
            <person name="Akhand A.I."/>
            <person name="Morshed G."/>
            <person name="Roy S."/>
            <person name="Uddin K.S."/>
            <person name="Rabeya T."/>
            <person name="Hossain A.S."/>
            <person name="Chowdhury A."/>
            <person name="Snigdha A.R."/>
            <person name="Mortoza M.S."/>
            <person name="Matin S.A."/>
            <person name="Hoque S.M.E."/>
            <person name="Islam M.K."/>
            <person name="Roy D.K."/>
            <person name="Haider R."/>
            <person name="Moosa M.M."/>
            <person name="Elias S.M."/>
            <person name="Hasan A.M."/>
            <person name="Jahan S."/>
            <person name="Shafiuddin M."/>
            <person name="Mahmood N."/>
            <person name="Shommy N.S."/>
        </authorList>
    </citation>
    <scope>NUCLEOTIDE SEQUENCE [LARGE SCALE GENOMIC DNA]</scope>
    <source>
        <strain evidence="3">cv. O-4</strain>
    </source>
</reference>
<dbReference type="EMBL" id="AWUE01020361">
    <property type="protein sequence ID" value="OMO68711.1"/>
    <property type="molecule type" value="Genomic_DNA"/>
</dbReference>
<evidence type="ECO:0000313" key="3">
    <source>
        <dbReference type="Proteomes" id="UP000187203"/>
    </source>
</evidence>
<dbReference type="Proteomes" id="UP000187203">
    <property type="component" value="Unassembled WGS sequence"/>
</dbReference>
<dbReference type="InterPro" id="IPR012337">
    <property type="entry name" value="RNaseH-like_sf"/>
</dbReference>
<proteinExistence type="predicted"/>
<name>A0A1R3HEG9_9ROSI</name>
<sequence length="94" mass="9985">MKINSDGSFSKATKVAGIGIVIRDSDGRVVDVFAIKVKAPDALTAEALALREAVKIAVNNGFDKVCFESNSSLLVADITNLDHIVQNWNIGVVV</sequence>
<dbReference type="Gene3D" id="3.30.420.10">
    <property type="entry name" value="Ribonuclease H-like superfamily/Ribonuclease H"/>
    <property type="match status" value="1"/>
</dbReference>
<keyword evidence="3" id="KW-1185">Reference proteome</keyword>
<dbReference type="Pfam" id="PF13456">
    <property type="entry name" value="RVT_3"/>
    <property type="match status" value="1"/>
</dbReference>
<dbReference type="InterPro" id="IPR052929">
    <property type="entry name" value="RNase_H-like_EbsB-rel"/>
</dbReference>
<evidence type="ECO:0000259" key="1">
    <source>
        <dbReference type="Pfam" id="PF13456"/>
    </source>
</evidence>
<evidence type="ECO:0000313" key="2">
    <source>
        <dbReference type="EMBL" id="OMO68711.1"/>
    </source>
</evidence>
<dbReference type="AlphaFoldDB" id="A0A1R3HEG9"/>
<dbReference type="SUPFAM" id="SSF53098">
    <property type="entry name" value="Ribonuclease H-like"/>
    <property type="match status" value="1"/>
</dbReference>
<dbReference type="InterPro" id="IPR036397">
    <property type="entry name" value="RNaseH_sf"/>
</dbReference>
<dbReference type="PANTHER" id="PTHR47074:SF11">
    <property type="entry name" value="REVERSE TRANSCRIPTASE-LIKE PROTEIN"/>
    <property type="match status" value="1"/>
</dbReference>
<dbReference type="InterPro" id="IPR044730">
    <property type="entry name" value="RNase_H-like_dom_plant"/>
</dbReference>
<accession>A0A1R3HEG9</accession>
<protein>
    <recommendedName>
        <fullName evidence="1">RNase H type-1 domain-containing protein</fullName>
    </recommendedName>
</protein>
<feature type="domain" description="RNase H type-1" evidence="1">
    <location>
        <begin position="4"/>
        <end position="83"/>
    </location>
</feature>
<dbReference type="PANTHER" id="PTHR47074">
    <property type="entry name" value="BNAC02G40300D PROTEIN"/>
    <property type="match status" value="1"/>
</dbReference>
<dbReference type="InterPro" id="IPR002156">
    <property type="entry name" value="RNaseH_domain"/>
</dbReference>
<comment type="caution">
    <text evidence="2">The sequence shown here is derived from an EMBL/GenBank/DDBJ whole genome shotgun (WGS) entry which is preliminary data.</text>
</comment>
<dbReference type="GO" id="GO:0003676">
    <property type="term" value="F:nucleic acid binding"/>
    <property type="evidence" value="ECO:0007669"/>
    <property type="project" value="InterPro"/>
</dbReference>
<gene>
    <name evidence="2" type="ORF">COLO4_29467</name>
</gene>
<dbReference type="GO" id="GO:0004523">
    <property type="term" value="F:RNA-DNA hybrid ribonuclease activity"/>
    <property type="evidence" value="ECO:0007669"/>
    <property type="project" value="InterPro"/>
</dbReference>
<dbReference type="OrthoDB" id="1002691at2759"/>